<comment type="caution">
    <text evidence="2">The sequence shown here is derived from an EMBL/GenBank/DDBJ whole genome shotgun (WGS) entry which is preliminary data.</text>
</comment>
<evidence type="ECO:0008006" key="4">
    <source>
        <dbReference type="Google" id="ProtNLM"/>
    </source>
</evidence>
<proteinExistence type="predicted"/>
<dbReference type="Proteomes" id="UP001214441">
    <property type="component" value="Unassembled WGS sequence"/>
</dbReference>
<evidence type="ECO:0000313" key="2">
    <source>
        <dbReference type="EMBL" id="MDJ1137099.1"/>
    </source>
</evidence>
<reference evidence="2 3" key="1">
    <citation type="submission" date="2023-05" db="EMBL/GenBank/DDBJ databases">
        <title>Streptantibioticus silvisoli sp. nov., acidotolerant actinomycetes 1 from pine litter.</title>
        <authorList>
            <person name="Swiecimska M."/>
            <person name="Golinska P."/>
            <person name="Sangal V."/>
            <person name="Wachnowicz B."/>
            <person name="Goodfellow M."/>
        </authorList>
    </citation>
    <scope>NUCLEOTIDE SEQUENCE [LARGE SCALE GENOMIC DNA]</scope>
    <source>
        <strain evidence="2 3">DSM 42109</strain>
    </source>
</reference>
<dbReference type="InterPro" id="IPR009003">
    <property type="entry name" value="Peptidase_S1_PA"/>
</dbReference>
<dbReference type="InterPro" id="IPR043504">
    <property type="entry name" value="Peptidase_S1_PA_chymotrypsin"/>
</dbReference>
<evidence type="ECO:0000313" key="3">
    <source>
        <dbReference type="Proteomes" id="UP001214441"/>
    </source>
</evidence>
<dbReference type="Gene3D" id="2.40.10.10">
    <property type="entry name" value="Trypsin-like serine proteases"/>
    <property type="match status" value="1"/>
</dbReference>
<evidence type="ECO:0000256" key="1">
    <source>
        <dbReference type="SAM" id="MobiDB-lite"/>
    </source>
</evidence>
<protein>
    <recommendedName>
        <fullName evidence="4">Trypsin-like peptidase domain-containing protein</fullName>
    </recommendedName>
</protein>
<accession>A0ABT7A707</accession>
<name>A0ABT7A707_9ACTN</name>
<keyword evidence="3" id="KW-1185">Reference proteome</keyword>
<gene>
    <name evidence="2" type="ORF">NMN56_035185</name>
</gene>
<dbReference type="Pfam" id="PF13365">
    <property type="entry name" value="Trypsin_2"/>
    <property type="match status" value="1"/>
</dbReference>
<feature type="region of interest" description="Disordered" evidence="1">
    <location>
        <begin position="145"/>
        <end position="203"/>
    </location>
</feature>
<dbReference type="RefSeq" id="WP_274041275.1">
    <property type="nucleotide sequence ID" value="NZ_JANCPR020000051.1"/>
</dbReference>
<dbReference type="EMBL" id="JANCPR020000051">
    <property type="protein sequence ID" value="MDJ1137099.1"/>
    <property type="molecule type" value="Genomic_DNA"/>
</dbReference>
<sequence>MSRGHWVHMYQADTYLGAGFLITRGFVLTALHCLRGLSHDDATLALELPDGRRVRGRKCDAVKERDLALVTIEDAHAHGLPAAPRTDTARPAVAWYCRYRPPHETAQLSGQVTHAPVDHRCVEGGELEAMQLQVDQILGSFAGYSGGPVEAGERHAGEGEGEGGAGTVPGTDTRTGLSGDPGGDPAPAPGAGDGAGDGSGDERPVVGILLEQQLNRQDATLGSNVLFAATVRYAMELFPHFGVEHLRALVSAPRPGPSRSAADVPPQRSQLAGVENDQLISGANSLLVSLRQWEESGLITAADAEENRSRTLKRLTDKLLGDQGR</sequence>
<dbReference type="SUPFAM" id="SSF50494">
    <property type="entry name" value="Trypsin-like serine proteases"/>
    <property type="match status" value="1"/>
</dbReference>
<organism evidence="2 3">
    <name type="scientific">Streptomyces iconiensis</name>
    <dbReference type="NCBI Taxonomy" id="1384038"/>
    <lineage>
        <taxon>Bacteria</taxon>
        <taxon>Bacillati</taxon>
        <taxon>Actinomycetota</taxon>
        <taxon>Actinomycetes</taxon>
        <taxon>Kitasatosporales</taxon>
        <taxon>Streptomycetaceae</taxon>
        <taxon>Streptomyces</taxon>
    </lineage>
</organism>